<feature type="domain" description="Immunity protein Imm33" evidence="1">
    <location>
        <begin position="11"/>
        <end position="89"/>
    </location>
</feature>
<dbReference type="EMBL" id="FWXK01000007">
    <property type="protein sequence ID" value="SMC45666.1"/>
    <property type="molecule type" value="Genomic_DNA"/>
</dbReference>
<name>A0A1W1ZBE9_9LACT</name>
<dbReference type="InterPro" id="IPR018689">
    <property type="entry name" value="Imm33_dom"/>
</dbReference>
<sequence length="318" mass="37061">MEKTIPKAGNCLTSRKLLEEDGHILWAWREKPLIPSDSGWRFLSDKDTQATINPEESFVMVAIEEIFNIEPLVTGIYWYPVGADFQFYDYAGDKHFVYNDTLERVELAHRFNDLPTTSPKFQQHFPNYQRPQVVSDSQRTQLVANLPTNEELIARAEERDAMVKQSQAAFSTNASAIDQTTSHLSVADLKLLADAKKEVSDLVEIWQKALKTLPTTNDQYVMTGLLLGYLANRNAEVPLEWATRRNLIVNIFYDKFHIAQEQIKQFIATYEQRRDNPEYLAELQIIRYGKAMYEWYWQHDNQLIADQFSQLLNHYRES</sequence>
<protein>
    <recommendedName>
        <fullName evidence="1">Immunity protein Imm33 domain-containing protein</fullName>
    </recommendedName>
</protein>
<dbReference type="STRING" id="371602.SAMN04487984_1238"/>
<accession>A0A1W1ZBE9</accession>
<dbReference type="Pfam" id="PF09951">
    <property type="entry name" value="Imm33"/>
    <property type="match status" value="1"/>
</dbReference>
<reference evidence="3" key="1">
    <citation type="submission" date="2017-04" db="EMBL/GenBank/DDBJ databases">
        <authorList>
            <person name="Varghese N."/>
            <person name="Submissions S."/>
        </authorList>
    </citation>
    <scope>NUCLEOTIDE SEQUENCE [LARGE SCALE GENOMIC DNA]</scope>
    <source>
        <strain evidence="3">DSM 21500</strain>
    </source>
</reference>
<dbReference type="RefSeq" id="WP_084099353.1">
    <property type="nucleotide sequence ID" value="NZ_FWXK01000007.1"/>
</dbReference>
<evidence type="ECO:0000313" key="3">
    <source>
        <dbReference type="Proteomes" id="UP000243884"/>
    </source>
</evidence>
<evidence type="ECO:0000313" key="2">
    <source>
        <dbReference type="EMBL" id="SMC45666.1"/>
    </source>
</evidence>
<proteinExistence type="predicted"/>
<dbReference type="OrthoDB" id="9789980at2"/>
<dbReference type="Proteomes" id="UP000243884">
    <property type="component" value="Unassembled WGS sequence"/>
</dbReference>
<organism evidence="2 3">
    <name type="scientific">Aerococcus suis</name>
    <dbReference type="NCBI Taxonomy" id="371602"/>
    <lineage>
        <taxon>Bacteria</taxon>
        <taxon>Bacillati</taxon>
        <taxon>Bacillota</taxon>
        <taxon>Bacilli</taxon>
        <taxon>Lactobacillales</taxon>
        <taxon>Aerococcaceae</taxon>
        <taxon>Aerococcus</taxon>
    </lineage>
</organism>
<keyword evidence="3" id="KW-1185">Reference proteome</keyword>
<dbReference type="AlphaFoldDB" id="A0A1W1ZBE9"/>
<evidence type="ECO:0000259" key="1">
    <source>
        <dbReference type="Pfam" id="PF09951"/>
    </source>
</evidence>
<gene>
    <name evidence="2" type="ORF">SAMN04487984_1238</name>
</gene>